<dbReference type="EMBL" id="LSZW01000063">
    <property type="protein sequence ID" value="KXK64891.1"/>
    <property type="molecule type" value="Genomic_DNA"/>
</dbReference>
<organism evidence="1 2">
    <name type="scientific">Christensenella minuta</name>
    <dbReference type="NCBI Taxonomy" id="626937"/>
    <lineage>
        <taxon>Bacteria</taxon>
        <taxon>Bacillati</taxon>
        <taxon>Bacillota</taxon>
        <taxon>Clostridia</taxon>
        <taxon>Christensenellales</taxon>
        <taxon>Christensenellaceae</taxon>
        <taxon>Christensenella</taxon>
    </lineage>
</organism>
<sequence>MNYECRRRRNVCAVLFLSAFLQKKNELMSCKTGIRFKNISEMPPCGKE</sequence>
<name>A0A136Q2K3_9FIRM</name>
<dbReference type="AlphaFoldDB" id="A0A136Q2K3"/>
<gene>
    <name evidence="1" type="ORF">HMPREF3293_02136</name>
</gene>
<keyword evidence="2" id="KW-1185">Reference proteome</keyword>
<proteinExistence type="predicted"/>
<accession>A0A136Q2K3</accession>
<dbReference type="Proteomes" id="UP000070366">
    <property type="component" value="Unassembled WGS sequence"/>
</dbReference>
<evidence type="ECO:0000313" key="2">
    <source>
        <dbReference type="Proteomes" id="UP000070366"/>
    </source>
</evidence>
<comment type="caution">
    <text evidence="1">The sequence shown here is derived from an EMBL/GenBank/DDBJ whole genome shotgun (WGS) entry which is preliminary data.</text>
</comment>
<protein>
    <submittedName>
        <fullName evidence="1">Uncharacterized protein</fullName>
    </submittedName>
</protein>
<evidence type="ECO:0000313" key="1">
    <source>
        <dbReference type="EMBL" id="KXK64891.1"/>
    </source>
</evidence>
<dbReference type="STRING" id="626937.HMPREF3293_02136"/>
<reference evidence="1 2" key="1">
    <citation type="submission" date="2016-02" db="EMBL/GenBank/DDBJ databases">
        <authorList>
            <person name="Wen L."/>
            <person name="He K."/>
            <person name="Yang H."/>
        </authorList>
    </citation>
    <scope>NUCLEOTIDE SEQUENCE [LARGE SCALE GENOMIC DNA]</scope>
    <source>
        <strain evidence="1 2">DSM 22607</strain>
    </source>
</reference>